<evidence type="ECO:0000313" key="12">
    <source>
        <dbReference type="Proteomes" id="UP001596156"/>
    </source>
</evidence>
<keyword evidence="3 9" id="KW-1003">Cell membrane</keyword>
<dbReference type="InterPro" id="IPR006312">
    <property type="entry name" value="TatA/E"/>
</dbReference>
<dbReference type="Proteomes" id="UP001596156">
    <property type="component" value="Unassembled WGS sequence"/>
</dbReference>
<keyword evidence="12" id="KW-1185">Reference proteome</keyword>
<dbReference type="Gene3D" id="1.20.5.3310">
    <property type="match status" value="1"/>
</dbReference>
<dbReference type="EMBL" id="JBHSKL010000037">
    <property type="protein sequence ID" value="MFC5228148.1"/>
    <property type="molecule type" value="Genomic_DNA"/>
</dbReference>
<dbReference type="PANTHER" id="PTHR42982:SF8">
    <property type="entry name" value="SEC-INDEPENDENT PROTEIN TRANSLOCASE PROTEIN TATA"/>
    <property type="match status" value="1"/>
</dbReference>
<evidence type="ECO:0000256" key="1">
    <source>
        <dbReference type="ARBA" id="ARBA00004162"/>
    </source>
</evidence>
<dbReference type="PANTHER" id="PTHR42982">
    <property type="entry name" value="SEC-INDEPENDENT PROTEIN TRANSLOCASE PROTEIN TATA"/>
    <property type="match status" value="1"/>
</dbReference>
<evidence type="ECO:0000256" key="8">
    <source>
        <dbReference type="ARBA" id="ARBA00023136"/>
    </source>
</evidence>
<proteinExistence type="inferred from homology"/>
<dbReference type="HAMAP" id="MF_00236">
    <property type="entry name" value="TatA_E"/>
    <property type="match status" value="1"/>
</dbReference>
<accession>A0ABW0DCG0</accession>
<comment type="similarity">
    <text evidence="9">Belongs to the TatA/E family.</text>
</comment>
<name>A0ABW0DCG0_STRFI</name>
<sequence length="83" mass="8597">MFGLSELAILLIVVLIFFGAKKLPELARNAGKAARILKSEAKAMKDQESPPGQQPTPRVIKAEPTDGTATPPGGAAGNGSLRS</sequence>
<evidence type="ECO:0000256" key="3">
    <source>
        <dbReference type="ARBA" id="ARBA00022475"/>
    </source>
</evidence>
<keyword evidence="5 9" id="KW-0653">Protein transport</keyword>
<keyword evidence="4 9" id="KW-0812">Transmembrane</keyword>
<keyword evidence="6 9" id="KW-1133">Transmembrane helix</keyword>
<keyword evidence="8 9" id="KW-0472">Membrane</keyword>
<organism evidence="11 12">
    <name type="scientific">Streptomyces fimbriatus</name>
    <dbReference type="NCBI Taxonomy" id="68197"/>
    <lineage>
        <taxon>Bacteria</taxon>
        <taxon>Bacillati</taxon>
        <taxon>Actinomycetota</taxon>
        <taxon>Actinomycetes</taxon>
        <taxon>Kitasatosporales</taxon>
        <taxon>Streptomycetaceae</taxon>
        <taxon>Streptomyces</taxon>
    </lineage>
</organism>
<comment type="function">
    <text evidence="9">Part of the twin-arginine translocation (Tat) system that transports large folded proteins containing a characteristic twin-arginine motif in their signal peptide across membranes. TatA could form the protein-conducting channel of the Tat system.</text>
</comment>
<comment type="subcellular location">
    <subcellularLocation>
        <location evidence="1 9">Cell membrane</location>
        <topology evidence="1 9">Single-pass membrane protein</topology>
    </subcellularLocation>
</comment>
<evidence type="ECO:0000256" key="7">
    <source>
        <dbReference type="ARBA" id="ARBA00023010"/>
    </source>
</evidence>
<evidence type="ECO:0000256" key="9">
    <source>
        <dbReference type="HAMAP-Rule" id="MF_00236"/>
    </source>
</evidence>
<dbReference type="RefSeq" id="WP_344642478.1">
    <property type="nucleotide sequence ID" value="NZ_BAAASS010000002.1"/>
</dbReference>
<keyword evidence="7 9" id="KW-0811">Translocation</keyword>
<dbReference type="InterPro" id="IPR003369">
    <property type="entry name" value="TatA/B/E"/>
</dbReference>
<evidence type="ECO:0000256" key="4">
    <source>
        <dbReference type="ARBA" id="ARBA00022692"/>
    </source>
</evidence>
<dbReference type="NCBIfam" id="TIGR01411">
    <property type="entry name" value="tatAE"/>
    <property type="match status" value="1"/>
</dbReference>
<evidence type="ECO:0000256" key="6">
    <source>
        <dbReference type="ARBA" id="ARBA00022989"/>
    </source>
</evidence>
<evidence type="ECO:0000256" key="5">
    <source>
        <dbReference type="ARBA" id="ARBA00022927"/>
    </source>
</evidence>
<evidence type="ECO:0000256" key="2">
    <source>
        <dbReference type="ARBA" id="ARBA00022448"/>
    </source>
</evidence>
<feature type="region of interest" description="Disordered" evidence="10">
    <location>
        <begin position="41"/>
        <end position="83"/>
    </location>
</feature>
<comment type="subunit">
    <text evidence="9">The Tat system comprises two distinct complexes: a TatABC complex, containing multiple copies of TatA, TatB and TatC subunits, and a separate TatA complex, containing only TatA subunits. Substrates initially bind to the TatABC complex, which probably triggers association of the separate TatA complex to form the active translocon.</text>
</comment>
<evidence type="ECO:0000313" key="11">
    <source>
        <dbReference type="EMBL" id="MFC5228148.1"/>
    </source>
</evidence>
<comment type="caution">
    <text evidence="11">The sequence shown here is derived from an EMBL/GenBank/DDBJ whole genome shotgun (WGS) entry which is preliminary data.</text>
</comment>
<gene>
    <name evidence="9 11" type="primary">tatA</name>
    <name evidence="11" type="ORF">ACFPN6_26975</name>
</gene>
<dbReference type="Pfam" id="PF02416">
    <property type="entry name" value="TatA_B_E"/>
    <property type="match status" value="1"/>
</dbReference>
<keyword evidence="2 9" id="KW-0813">Transport</keyword>
<reference evidence="12" key="1">
    <citation type="journal article" date="2019" name="Int. J. Syst. Evol. Microbiol.">
        <title>The Global Catalogue of Microorganisms (GCM) 10K type strain sequencing project: providing services to taxonomists for standard genome sequencing and annotation.</title>
        <authorList>
            <consortium name="The Broad Institute Genomics Platform"/>
            <consortium name="The Broad Institute Genome Sequencing Center for Infectious Disease"/>
            <person name="Wu L."/>
            <person name="Ma J."/>
        </authorList>
    </citation>
    <scope>NUCLEOTIDE SEQUENCE [LARGE SCALE GENOMIC DNA]</scope>
    <source>
        <strain evidence="12">CCM 8479</strain>
    </source>
</reference>
<protein>
    <recommendedName>
        <fullName evidence="9">Sec-independent protein translocase protein TatA</fullName>
    </recommendedName>
</protein>
<evidence type="ECO:0000256" key="10">
    <source>
        <dbReference type="SAM" id="MobiDB-lite"/>
    </source>
</evidence>